<dbReference type="Proteomes" id="UP001241377">
    <property type="component" value="Unassembled WGS sequence"/>
</dbReference>
<evidence type="ECO:0000313" key="2">
    <source>
        <dbReference type="Proteomes" id="UP001241377"/>
    </source>
</evidence>
<gene>
    <name evidence="1" type="ORF">QFC19_000102</name>
</gene>
<dbReference type="EMBL" id="JASBWR010000001">
    <property type="protein sequence ID" value="KAJ9113908.1"/>
    <property type="molecule type" value="Genomic_DNA"/>
</dbReference>
<protein>
    <submittedName>
        <fullName evidence="1">Uncharacterized protein</fullName>
    </submittedName>
</protein>
<accession>A0ACC2WR12</accession>
<organism evidence="1 2">
    <name type="scientific">Naganishia cerealis</name>
    <dbReference type="NCBI Taxonomy" id="610337"/>
    <lineage>
        <taxon>Eukaryota</taxon>
        <taxon>Fungi</taxon>
        <taxon>Dikarya</taxon>
        <taxon>Basidiomycota</taxon>
        <taxon>Agaricomycotina</taxon>
        <taxon>Tremellomycetes</taxon>
        <taxon>Filobasidiales</taxon>
        <taxon>Filobasidiaceae</taxon>
        <taxon>Naganishia</taxon>
    </lineage>
</organism>
<comment type="caution">
    <text evidence="1">The sequence shown here is derived from an EMBL/GenBank/DDBJ whole genome shotgun (WGS) entry which is preliminary data.</text>
</comment>
<evidence type="ECO:0000313" key="1">
    <source>
        <dbReference type="EMBL" id="KAJ9113908.1"/>
    </source>
</evidence>
<proteinExistence type="predicted"/>
<sequence>MKTKKGIARRQIDQLGYIEDTDNLVVLSGTYCALPLPALILIILELSAESQITLWDLPNLNAPTILTQLKNVQSFGTHNARQPRNRLMASVKKKKNNVSKKEAQVAEAQNPNDVDPFRSEENDEVLVSTLVVGCRKRVAVMTWSGGKPLGGLRDLVLPHSPRLIIFPSSTSPSISHLHVSPTEFLILRIPSWPSPSTIPLTFTEAPAVAAPPSVVGSVADFNRAPNGGTSGPGSGFSTHSMERTGSPNAAGVVSTGANNATGAVTGAFSGLGGYVGKGFGVLRSGSGSSSSRIVACAVAPIAEEQSDADAILNGEVLTIRDGTGVFVRQDGALARETGIAWSTSPEDIAFTDPYILSVLPPSSTPSANANSASPVSSSIQVRLLQTLNVQQVIKLPAHPSANSPAAGTTAAFAGSSIRYLSTSQKSNRDKTGSAATATSMAGGPVAAVYVSIPNDKLQLQTDGTTIWAIQKESWRDQLDEMIQLGRFTDGLGLVRSLKRLPGSVAKDDLDEYEKRLKTLSALSLFSTQAWEPAFNEFMALDVTPAKVVALFPADQISGRLHVPQDEWVEAFGGPKGGRLVPAPIGGDNIDSVSRDKQDRMERGGVLGHITHLGMKKKPSLDTLADKASQRDDSIHTAAGDDDTGSSNESVKEFAGKSPVISTSR</sequence>
<name>A0ACC2WR12_9TREE</name>
<reference evidence="1" key="1">
    <citation type="submission" date="2023-04" db="EMBL/GenBank/DDBJ databases">
        <title>Draft Genome sequencing of Naganishia species isolated from polar environments using Oxford Nanopore Technology.</title>
        <authorList>
            <person name="Leo P."/>
            <person name="Venkateswaran K."/>
        </authorList>
    </citation>
    <scope>NUCLEOTIDE SEQUENCE</scope>
    <source>
        <strain evidence="1">MNA-CCFEE 5261</strain>
    </source>
</reference>
<keyword evidence="2" id="KW-1185">Reference proteome</keyword>